<accession>A0AAV5WQD0</accession>
<comment type="caution">
    <text evidence="1">The sequence shown here is derived from an EMBL/GenBank/DDBJ whole genome shotgun (WGS) entry which is preliminary data.</text>
</comment>
<dbReference type="Proteomes" id="UP001432322">
    <property type="component" value="Unassembled WGS sequence"/>
</dbReference>
<gene>
    <name evidence="1" type="ORF">PFISCL1PPCAC_24191</name>
</gene>
<protein>
    <submittedName>
        <fullName evidence="1">Uncharacterized protein</fullName>
    </submittedName>
</protein>
<proteinExistence type="predicted"/>
<organism evidence="1 2">
    <name type="scientific">Pristionchus fissidentatus</name>
    <dbReference type="NCBI Taxonomy" id="1538716"/>
    <lineage>
        <taxon>Eukaryota</taxon>
        <taxon>Metazoa</taxon>
        <taxon>Ecdysozoa</taxon>
        <taxon>Nematoda</taxon>
        <taxon>Chromadorea</taxon>
        <taxon>Rhabditida</taxon>
        <taxon>Rhabditina</taxon>
        <taxon>Diplogasteromorpha</taxon>
        <taxon>Diplogasteroidea</taxon>
        <taxon>Neodiplogasteridae</taxon>
        <taxon>Pristionchus</taxon>
    </lineage>
</organism>
<dbReference type="EMBL" id="BTSY01000006">
    <property type="protein sequence ID" value="GMT32894.1"/>
    <property type="molecule type" value="Genomic_DNA"/>
</dbReference>
<keyword evidence="2" id="KW-1185">Reference proteome</keyword>
<sequence length="64" mass="7302">MQHKYLGGHGILSPAKREATYYECNFCWKAPTFVLFFLSWKSTEGGHISTMNRVVKSSESLAME</sequence>
<reference evidence="1" key="1">
    <citation type="submission" date="2023-10" db="EMBL/GenBank/DDBJ databases">
        <title>Genome assembly of Pristionchus species.</title>
        <authorList>
            <person name="Yoshida K."/>
            <person name="Sommer R.J."/>
        </authorList>
    </citation>
    <scope>NUCLEOTIDE SEQUENCE</scope>
    <source>
        <strain evidence="1">RS5133</strain>
    </source>
</reference>
<name>A0AAV5WQD0_9BILA</name>
<evidence type="ECO:0000313" key="2">
    <source>
        <dbReference type="Proteomes" id="UP001432322"/>
    </source>
</evidence>
<evidence type="ECO:0000313" key="1">
    <source>
        <dbReference type="EMBL" id="GMT32894.1"/>
    </source>
</evidence>
<dbReference type="AlphaFoldDB" id="A0AAV5WQD0"/>